<accession>A0A2V1D1V9</accession>
<feature type="transmembrane region" description="Helical" evidence="7">
    <location>
        <begin position="272"/>
        <end position="297"/>
    </location>
</feature>
<feature type="transmembrane region" description="Helical" evidence="7">
    <location>
        <begin position="199"/>
        <end position="222"/>
    </location>
</feature>
<evidence type="ECO:0000256" key="2">
    <source>
        <dbReference type="ARBA" id="ARBA00022692"/>
    </source>
</evidence>
<feature type="region of interest" description="Disordered" evidence="6">
    <location>
        <begin position="349"/>
        <end position="375"/>
    </location>
</feature>
<comment type="similarity">
    <text evidence="5">Belongs to the SAT4 family.</text>
</comment>
<feature type="transmembrane region" description="Helical" evidence="7">
    <location>
        <begin position="76"/>
        <end position="96"/>
    </location>
</feature>
<evidence type="ECO:0000256" key="5">
    <source>
        <dbReference type="ARBA" id="ARBA00038359"/>
    </source>
</evidence>
<keyword evidence="4 7" id="KW-0472">Membrane</keyword>
<dbReference type="PANTHER" id="PTHR33048:SF47">
    <property type="entry name" value="INTEGRAL MEMBRANE PROTEIN-RELATED"/>
    <property type="match status" value="1"/>
</dbReference>
<evidence type="ECO:0000256" key="1">
    <source>
        <dbReference type="ARBA" id="ARBA00004141"/>
    </source>
</evidence>
<keyword evidence="10" id="KW-1185">Reference proteome</keyword>
<evidence type="ECO:0000313" key="10">
    <source>
        <dbReference type="Proteomes" id="UP000244855"/>
    </source>
</evidence>
<feature type="transmembrane region" description="Helical" evidence="7">
    <location>
        <begin position="154"/>
        <end position="179"/>
    </location>
</feature>
<evidence type="ECO:0000256" key="4">
    <source>
        <dbReference type="ARBA" id="ARBA00023136"/>
    </source>
</evidence>
<name>A0A2V1D1V9_9PLEO</name>
<feature type="domain" description="Rhodopsin" evidence="8">
    <location>
        <begin position="60"/>
        <end position="302"/>
    </location>
</feature>
<keyword evidence="2 7" id="KW-0812">Transmembrane</keyword>
<sequence>MSPQQQMVPPTPEQMAALLNGPTIPSPNGFYQLDDPPNGNHIAIPVTSICCVLSAMFFLVRFYAKISTKKYNSSDYLTAIAFPLYWVYIYYTFKLSWTPGFMINMWNIRLRDISDFSWVCWIATNLYLVIIALVKCAILLEWVNLFVPRGQSNYFSWISYATCVAISLYSIILFSMNFANCTPFESNWNQLSPNRFCRFKVPHFALASAIVNSILDVVPLLLAQKVIWGLKLPNKKKLGVSIMFLVGIIGFASALLRVVYAVQFMSSPDVSYYFSIMGLLSLCETTCTNIILCVPFLPKLVKSFQESTVFLGVRSRLTTNKSSGGGGITSKSGSYVQSHELPRINSSRTDRLLHSSSTDRNTMYSTPSGRYVPLG</sequence>
<dbReference type="Proteomes" id="UP000244855">
    <property type="component" value="Unassembled WGS sequence"/>
</dbReference>
<dbReference type="InterPro" id="IPR052337">
    <property type="entry name" value="SAT4-like"/>
</dbReference>
<feature type="transmembrane region" description="Helical" evidence="7">
    <location>
        <begin position="42"/>
        <end position="64"/>
    </location>
</feature>
<protein>
    <recommendedName>
        <fullName evidence="8">Rhodopsin domain-containing protein</fullName>
    </recommendedName>
</protein>
<feature type="transmembrane region" description="Helical" evidence="7">
    <location>
        <begin position="116"/>
        <end position="142"/>
    </location>
</feature>
<dbReference type="AlphaFoldDB" id="A0A2V1D1V9"/>
<dbReference type="InterPro" id="IPR049326">
    <property type="entry name" value="Rhodopsin_dom_fungi"/>
</dbReference>
<reference evidence="9 10" key="1">
    <citation type="journal article" date="2018" name="Sci. Rep.">
        <title>Comparative genomics provides insights into the lifestyle and reveals functional heterogeneity of dark septate endophytic fungi.</title>
        <authorList>
            <person name="Knapp D.G."/>
            <person name="Nemeth J.B."/>
            <person name="Barry K."/>
            <person name="Hainaut M."/>
            <person name="Henrissat B."/>
            <person name="Johnson J."/>
            <person name="Kuo A."/>
            <person name="Lim J.H.P."/>
            <person name="Lipzen A."/>
            <person name="Nolan M."/>
            <person name="Ohm R.A."/>
            <person name="Tamas L."/>
            <person name="Grigoriev I.V."/>
            <person name="Spatafora J.W."/>
            <person name="Nagy L.G."/>
            <person name="Kovacs G.M."/>
        </authorList>
    </citation>
    <scope>NUCLEOTIDE SEQUENCE [LARGE SCALE GENOMIC DNA]</scope>
    <source>
        <strain evidence="9 10">DSE2036</strain>
    </source>
</reference>
<evidence type="ECO:0000256" key="3">
    <source>
        <dbReference type="ARBA" id="ARBA00022989"/>
    </source>
</evidence>
<keyword evidence="3 7" id="KW-1133">Transmembrane helix</keyword>
<feature type="compositionally biased region" description="Polar residues" evidence="6">
    <location>
        <begin position="354"/>
        <end position="368"/>
    </location>
</feature>
<dbReference type="PANTHER" id="PTHR33048">
    <property type="entry name" value="PTH11-LIKE INTEGRAL MEMBRANE PROTEIN (AFU_ORTHOLOGUE AFUA_5G11245)"/>
    <property type="match status" value="1"/>
</dbReference>
<evidence type="ECO:0000313" key="9">
    <source>
        <dbReference type="EMBL" id="PVH91991.1"/>
    </source>
</evidence>
<gene>
    <name evidence="9" type="ORF">DM02DRAFT_663392</name>
</gene>
<dbReference type="GO" id="GO:0016020">
    <property type="term" value="C:membrane"/>
    <property type="evidence" value="ECO:0007669"/>
    <property type="project" value="UniProtKB-SubCell"/>
</dbReference>
<feature type="transmembrane region" description="Helical" evidence="7">
    <location>
        <begin position="242"/>
        <end position="260"/>
    </location>
</feature>
<evidence type="ECO:0000256" key="6">
    <source>
        <dbReference type="SAM" id="MobiDB-lite"/>
    </source>
</evidence>
<dbReference type="Pfam" id="PF20684">
    <property type="entry name" value="Fung_rhodopsin"/>
    <property type="match status" value="1"/>
</dbReference>
<evidence type="ECO:0000259" key="8">
    <source>
        <dbReference type="Pfam" id="PF20684"/>
    </source>
</evidence>
<proteinExistence type="inferred from homology"/>
<dbReference type="OrthoDB" id="4682787at2759"/>
<dbReference type="EMBL" id="KZ805741">
    <property type="protein sequence ID" value="PVH91991.1"/>
    <property type="molecule type" value="Genomic_DNA"/>
</dbReference>
<dbReference type="STRING" id="97972.A0A2V1D1V9"/>
<organism evidence="9 10">
    <name type="scientific">Periconia macrospinosa</name>
    <dbReference type="NCBI Taxonomy" id="97972"/>
    <lineage>
        <taxon>Eukaryota</taxon>
        <taxon>Fungi</taxon>
        <taxon>Dikarya</taxon>
        <taxon>Ascomycota</taxon>
        <taxon>Pezizomycotina</taxon>
        <taxon>Dothideomycetes</taxon>
        <taxon>Pleosporomycetidae</taxon>
        <taxon>Pleosporales</taxon>
        <taxon>Massarineae</taxon>
        <taxon>Periconiaceae</taxon>
        <taxon>Periconia</taxon>
    </lineage>
</organism>
<comment type="subcellular location">
    <subcellularLocation>
        <location evidence="1">Membrane</location>
        <topology evidence="1">Multi-pass membrane protein</topology>
    </subcellularLocation>
</comment>
<evidence type="ECO:0000256" key="7">
    <source>
        <dbReference type="SAM" id="Phobius"/>
    </source>
</evidence>